<feature type="transmembrane region" description="Helical" evidence="6">
    <location>
        <begin position="354"/>
        <end position="374"/>
    </location>
</feature>
<evidence type="ECO:0000313" key="10">
    <source>
        <dbReference type="Proteomes" id="UP000468828"/>
    </source>
</evidence>
<keyword evidence="5 6" id="KW-0472">Membrane</keyword>
<dbReference type="Pfam" id="PF02687">
    <property type="entry name" value="FtsX"/>
    <property type="match status" value="2"/>
</dbReference>
<keyword evidence="2" id="KW-1003">Cell membrane</keyword>
<keyword evidence="3 6" id="KW-0812">Transmembrane</keyword>
<dbReference type="AlphaFoldDB" id="A0A6P0ETI1"/>
<evidence type="ECO:0000256" key="4">
    <source>
        <dbReference type="ARBA" id="ARBA00022989"/>
    </source>
</evidence>
<evidence type="ECO:0000313" key="8">
    <source>
        <dbReference type="EMBL" id="NEK94437.1"/>
    </source>
</evidence>
<feature type="domain" description="ABC3 transporter permease C-terminal" evidence="7">
    <location>
        <begin position="265"/>
        <end position="385"/>
    </location>
</feature>
<dbReference type="InterPro" id="IPR038766">
    <property type="entry name" value="Membrane_comp_ABC_pdt"/>
</dbReference>
<evidence type="ECO:0000313" key="9">
    <source>
        <dbReference type="EMBL" id="NEN51325.1"/>
    </source>
</evidence>
<dbReference type="GO" id="GO:0005886">
    <property type="term" value="C:plasma membrane"/>
    <property type="evidence" value="ECO:0007669"/>
    <property type="project" value="UniProtKB-SubCell"/>
</dbReference>
<feature type="transmembrane region" description="Helical" evidence="6">
    <location>
        <begin position="407"/>
        <end position="425"/>
    </location>
</feature>
<evidence type="ECO:0000256" key="5">
    <source>
        <dbReference type="ARBA" id="ARBA00023136"/>
    </source>
</evidence>
<evidence type="ECO:0000256" key="2">
    <source>
        <dbReference type="ARBA" id="ARBA00022475"/>
    </source>
</evidence>
<keyword evidence="4 6" id="KW-1133">Transmembrane helix</keyword>
<dbReference type="EMBL" id="JAAGWH010000022">
    <property type="protein sequence ID" value="NEK94437.1"/>
    <property type="molecule type" value="Genomic_DNA"/>
</dbReference>
<accession>A0A6P0ETI1</accession>
<feature type="transmembrane region" description="Helical" evidence="6">
    <location>
        <begin position="258"/>
        <end position="287"/>
    </location>
</feature>
<dbReference type="RefSeq" id="WP_163611012.1">
    <property type="nucleotide sequence ID" value="NZ_JAAGWB010000024.1"/>
</dbReference>
<protein>
    <submittedName>
        <fullName evidence="8">FtsX-like permease family protein</fullName>
    </submittedName>
</protein>
<dbReference type="EMBL" id="JAAGWB010000024">
    <property type="protein sequence ID" value="NEN51325.1"/>
    <property type="molecule type" value="Genomic_DNA"/>
</dbReference>
<sequence length="841" mass="83318">MLDLALKLARSRVLALLAVAFAVFGGAALVTATGVLAESGLRSHVAPGRLAGADVLVAAAGVKQVEEDLDAALPERARVPAALLDDLARLPGVTAAVGDLSFPAALVTGDGQVAATPDPQAAGHGWSSAQLSEGAVSGAAPAGDDEVGVGSAVAAAAGIGTGDSVEVVAAGQAATYRVAAVVDAPGLYFVDSTAAGLAAVAGGAGAGTVDLIGLRTESGIADAVATAARDLLPTGLTVATGDDRGDVEEPGAAAARPLLLVLSGSLSGIVLLVVGFAVAGALGVAIAGQRRELALLRAVGATPRQVRRLVDRQALAVAAVATVPGVALGLLLAGRLRRLLVDGGMLPAALPLSVSPLPALAAVLLMAAVVSLSARAAAWRTSRLPATEAVTESRTEPRTPSRLRTSAGGLLVVAATVLAVTPLWVRNELGAGVVPLAGLLGAIGFALAAPALLQTAGDALAHRLPARLSPTSWLAVANLRGATLRMAGIVASLAMVVVFALTYTLSTTTLLTAGSRDVQAGTLAQHRVTAGALGGVPGDLRADVQAVPGVLAAAPTAGTTVLWPYTELGEPTVESATATVLDPSAAGVLDLGVRAGDLADLTGATVAVGADVARSRDADVGRNVDLVLGDGTPVSARVVAVYDRALGFGPVVLSADLAAGHTTSGLAQQLLVRTDGSPAADGALAALVADRPGLALTAATPPGTTLADAPAEVWLNLATITVLLGYLLLSITNELVAGTAQRRGELAVLRLTGTTPQQVRSMMRREAAVVAVVALGSGLLLSVVPLVALGVGFLGRPWAAGPVWLLPAVVLTVVAVAFLTTELPTRRELRAEPASALSHAG</sequence>
<gene>
    <name evidence="9" type="ORF">G3R41_10320</name>
    <name evidence="8" type="ORF">GCU67_09665</name>
</gene>
<evidence type="ECO:0000256" key="3">
    <source>
        <dbReference type="ARBA" id="ARBA00022692"/>
    </source>
</evidence>
<comment type="caution">
    <text evidence="8">The sequence shown here is derived from an EMBL/GenBank/DDBJ whole genome shotgun (WGS) entry which is preliminary data.</text>
</comment>
<evidence type="ECO:0000259" key="7">
    <source>
        <dbReference type="Pfam" id="PF02687"/>
    </source>
</evidence>
<dbReference type="InterPro" id="IPR003838">
    <property type="entry name" value="ABC3_permease_C"/>
</dbReference>
<comment type="subcellular location">
    <subcellularLocation>
        <location evidence="1">Cell membrane</location>
        <topology evidence="1">Multi-pass membrane protein</topology>
    </subcellularLocation>
</comment>
<dbReference type="Proteomes" id="UP000468828">
    <property type="component" value="Unassembled WGS sequence"/>
</dbReference>
<reference evidence="8 10" key="1">
    <citation type="submission" date="2020-01" db="EMBL/GenBank/DDBJ databases">
        <title>the WGS Modestobacter muralis CPCC 204518.</title>
        <authorList>
            <person name="Jiang Z."/>
        </authorList>
    </citation>
    <scope>NUCLEOTIDE SEQUENCE [LARGE SCALE GENOMIC DNA]</scope>
    <source>
        <strain evidence="8 10">DSM 100205</strain>
    </source>
</reference>
<organism evidence="8 10">
    <name type="scientific">Modestobacter muralis</name>
    <dbReference type="NCBI Taxonomy" id="1608614"/>
    <lineage>
        <taxon>Bacteria</taxon>
        <taxon>Bacillati</taxon>
        <taxon>Actinomycetota</taxon>
        <taxon>Actinomycetes</taxon>
        <taxon>Geodermatophilales</taxon>
        <taxon>Geodermatophilaceae</taxon>
        <taxon>Modestobacter</taxon>
    </lineage>
</organism>
<feature type="domain" description="ABC3 transporter permease C-terminal" evidence="7">
    <location>
        <begin position="721"/>
        <end position="832"/>
    </location>
</feature>
<evidence type="ECO:0000256" key="6">
    <source>
        <dbReference type="SAM" id="Phobius"/>
    </source>
</evidence>
<keyword evidence="10" id="KW-1185">Reference proteome</keyword>
<name>A0A6P0ETI1_9ACTN</name>
<feature type="transmembrane region" description="Helical" evidence="6">
    <location>
        <begin position="799"/>
        <end position="820"/>
    </location>
</feature>
<dbReference type="PANTHER" id="PTHR30287:SF1">
    <property type="entry name" value="INNER MEMBRANE PROTEIN"/>
    <property type="match status" value="1"/>
</dbReference>
<feature type="transmembrane region" description="Helical" evidence="6">
    <location>
        <begin position="486"/>
        <end position="505"/>
    </location>
</feature>
<feature type="transmembrane region" description="Helical" evidence="6">
    <location>
        <begin position="431"/>
        <end position="453"/>
    </location>
</feature>
<proteinExistence type="predicted"/>
<reference evidence="9 11" key="2">
    <citation type="submission" date="2020-02" db="EMBL/GenBank/DDBJ databases">
        <title>The WGS of Modestobacter muralis DSM 100205.</title>
        <authorList>
            <person name="Jiang Z."/>
        </authorList>
    </citation>
    <scope>NUCLEOTIDE SEQUENCE [LARGE SCALE GENOMIC DNA]</scope>
    <source>
        <strain evidence="9 11">DSM 100205</strain>
    </source>
</reference>
<dbReference type="Proteomes" id="UP000471152">
    <property type="component" value="Unassembled WGS sequence"/>
</dbReference>
<feature type="transmembrane region" description="Helical" evidence="6">
    <location>
        <begin position="767"/>
        <end position="793"/>
    </location>
</feature>
<evidence type="ECO:0000256" key="1">
    <source>
        <dbReference type="ARBA" id="ARBA00004651"/>
    </source>
</evidence>
<feature type="transmembrane region" description="Helical" evidence="6">
    <location>
        <begin position="713"/>
        <end position="736"/>
    </location>
</feature>
<dbReference type="PANTHER" id="PTHR30287">
    <property type="entry name" value="MEMBRANE COMPONENT OF PREDICTED ABC SUPERFAMILY METABOLITE UPTAKE TRANSPORTER"/>
    <property type="match status" value="1"/>
</dbReference>
<feature type="transmembrane region" description="Helical" evidence="6">
    <location>
        <begin position="314"/>
        <end position="334"/>
    </location>
</feature>
<evidence type="ECO:0000313" key="11">
    <source>
        <dbReference type="Proteomes" id="UP000471152"/>
    </source>
</evidence>